<organism evidence="6 7">
    <name type="scientific">Sporosarcina siberiensis</name>
    <dbReference type="NCBI Taxonomy" id="1365606"/>
    <lineage>
        <taxon>Bacteria</taxon>
        <taxon>Bacillati</taxon>
        <taxon>Bacillota</taxon>
        <taxon>Bacilli</taxon>
        <taxon>Bacillales</taxon>
        <taxon>Caryophanaceae</taxon>
        <taxon>Sporosarcina</taxon>
    </lineage>
</organism>
<keyword evidence="3" id="KW-0677">Repeat</keyword>
<keyword evidence="4" id="KW-0749">Sporulation</keyword>
<accession>A0ABW4SEM3</accession>
<sequence length="97" mass="10992">MTKNPNQNMQGKKQNQNMQEEFASETDVNQVKKQNQQSMQNKSKMGTGNAQQNQNSSTMQEEFASETDINQVKMQNQQSESNKKGYTAARNLNNGSK</sequence>
<evidence type="ECO:0000256" key="1">
    <source>
        <dbReference type="ARBA" id="ARBA00006710"/>
    </source>
</evidence>
<evidence type="ECO:0000313" key="7">
    <source>
        <dbReference type="Proteomes" id="UP001597218"/>
    </source>
</evidence>
<comment type="similarity">
    <text evidence="1">Belongs to the gamma-type SASP family.</text>
</comment>
<evidence type="ECO:0000256" key="2">
    <source>
        <dbReference type="ARBA" id="ARBA00014721"/>
    </source>
</evidence>
<reference evidence="7" key="1">
    <citation type="journal article" date="2019" name="Int. J. Syst. Evol. Microbiol.">
        <title>The Global Catalogue of Microorganisms (GCM) 10K type strain sequencing project: providing services to taxonomists for standard genome sequencing and annotation.</title>
        <authorList>
            <consortium name="The Broad Institute Genomics Platform"/>
            <consortium name="The Broad Institute Genome Sequencing Center for Infectious Disease"/>
            <person name="Wu L."/>
            <person name="Ma J."/>
        </authorList>
    </citation>
    <scope>NUCLEOTIDE SEQUENCE [LARGE SCALE GENOMIC DNA]</scope>
    <source>
        <strain evidence="7">CGMCC 4.7177</strain>
    </source>
</reference>
<proteinExistence type="inferred from homology"/>
<feature type="region of interest" description="Disordered" evidence="5">
    <location>
        <begin position="1"/>
        <end position="97"/>
    </location>
</feature>
<dbReference type="InterPro" id="IPR006341">
    <property type="entry name" value="Spore_gamma"/>
</dbReference>
<name>A0ABW4SEM3_9BACL</name>
<feature type="compositionally biased region" description="Polar residues" evidence="5">
    <location>
        <begin position="67"/>
        <end position="80"/>
    </location>
</feature>
<feature type="compositionally biased region" description="Low complexity" evidence="5">
    <location>
        <begin position="1"/>
        <end position="19"/>
    </location>
</feature>
<evidence type="ECO:0000313" key="6">
    <source>
        <dbReference type="EMBL" id="MFD1927841.1"/>
    </source>
</evidence>
<gene>
    <name evidence="6" type="ORF">ACFSFY_07165</name>
</gene>
<evidence type="ECO:0000256" key="3">
    <source>
        <dbReference type="ARBA" id="ARBA00022737"/>
    </source>
</evidence>
<protein>
    <recommendedName>
        <fullName evidence="2">Small, acid-soluble spore protein gamma-type</fullName>
    </recommendedName>
</protein>
<comment type="caution">
    <text evidence="6">The sequence shown here is derived from an EMBL/GenBank/DDBJ whole genome shotgun (WGS) entry which is preliminary data.</text>
</comment>
<evidence type="ECO:0000256" key="4">
    <source>
        <dbReference type="ARBA" id="ARBA00022969"/>
    </source>
</evidence>
<feature type="compositionally biased region" description="Polar residues" evidence="5">
    <location>
        <begin position="46"/>
        <end position="60"/>
    </location>
</feature>
<dbReference type="RefSeq" id="WP_381536652.1">
    <property type="nucleotide sequence ID" value="NZ_JBHUGI010000015.1"/>
</dbReference>
<feature type="compositionally biased region" description="Low complexity" evidence="5">
    <location>
        <begin position="28"/>
        <end position="45"/>
    </location>
</feature>
<dbReference type="Proteomes" id="UP001597218">
    <property type="component" value="Unassembled WGS sequence"/>
</dbReference>
<dbReference type="NCBIfam" id="TIGR01442">
    <property type="entry name" value="SASP_gamma"/>
    <property type="match status" value="1"/>
</dbReference>
<keyword evidence="7" id="KW-1185">Reference proteome</keyword>
<evidence type="ECO:0000256" key="5">
    <source>
        <dbReference type="SAM" id="MobiDB-lite"/>
    </source>
</evidence>
<dbReference type="EMBL" id="JBHUGI010000015">
    <property type="protein sequence ID" value="MFD1927841.1"/>
    <property type="molecule type" value="Genomic_DNA"/>
</dbReference>